<keyword evidence="10" id="KW-0472">Membrane</keyword>
<keyword evidence="4 8" id="KW-0645">Protease</keyword>
<dbReference type="PROSITE" id="PS51892">
    <property type="entry name" value="SUBTILASE"/>
    <property type="match status" value="1"/>
</dbReference>
<organism evidence="13 14">
    <name type="scientific">Aeribacillus alveayuensis</name>
    <dbReference type="NCBI Taxonomy" id="279215"/>
    <lineage>
        <taxon>Bacteria</taxon>
        <taxon>Bacillati</taxon>
        <taxon>Bacillota</taxon>
        <taxon>Bacilli</taxon>
        <taxon>Bacillales</taxon>
        <taxon>Bacillaceae</taxon>
        <taxon>Aeribacillus</taxon>
    </lineage>
</organism>
<dbReference type="RefSeq" id="WP_419152000.1">
    <property type="nucleotide sequence ID" value="NZ_JAUSTR010000005.1"/>
</dbReference>
<keyword evidence="10" id="KW-0812">Transmembrane</keyword>
<evidence type="ECO:0000256" key="10">
    <source>
        <dbReference type="SAM" id="Phobius"/>
    </source>
</evidence>
<dbReference type="Gene3D" id="3.40.50.200">
    <property type="entry name" value="Peptidase S8/S53 domain"/>
    <property type="match status" value="1"/>
</dbReference>
<feature type="active site" description="Charge relay system" evidence="8">
    <location>
        <position position="474"/>
    </location>
</feature>
<reference evidence="13 14" key="1">
    <citation type="submission" date="2023-07" db="EMBL/GenBank/DDBJ databases">
        <title>Genomic Encyclopedia of Type Strains, Phase IV (KMG-IV): sequencing the most valuable type-strain genomes for metagenomic binning, comparative biology and taxonomic classification.</title>
        <authorList>
            <person name="Goeker M."/>
        </authorList>
    </citation>
    <scope>NUCLEOTIDE SEQUENCE [LARGE SCALE GENOMIC DNA]</scope>
    <source>
        <strain evidence="13 14">DSM 19092</strain>
    </source>
</reference>
<dbReference type="InterPro" id="IPR022398">
    <property type="entry name" value="Peptidase_S8_His-AS"/>
</dbReference>
<evidence type="ECO:0000256" key="2">
    <source>
        <dbReference type="ARBA" id="ARBA00022512"/>
    </source>
</evidence>
<comment type="similarity">
    <text evidence="1 8 9">Belongs to the peptidase S8 family.</text>
</comment>
<dbReference type="InterPro" id="IPR036852">
    <property type="entry name" value="Peptidase_S8/S53_dom_sf"/>
</dbReference>
<dbReference type="CDD" id="cd07474">
    <property type="entry name" value="Peptidases_S8_subtilisin_Vpr-like"/>
    <property type="match status" value="1"/>
</dbReference>
<evidence type="ECO:0000259" key="12">
    <source>
        <dbReference type="Pfam" id="PF02225"/>
    </source>
</evidence>
<dbReference type="Gene3D" id="3.50.30.30">
    <property type="match status" value="1"/>
</dbReference>
<proteinExistence type="inferred from homology"/>
<keyword evidence="10" id="KW-1133">Transmembrane helix</keyword>
<evidence type="ECO:0000256" key="7">
    <source>
        <dbReference type="ARBA" id="ARBA00022825"/>
    </source>
</evidence>
<keyword evidence="2" id="KW-0134">Cell wall</keyword>
<protein>
    <submittedName>
        <fullName evidence="13">Minor extracellular serine protease Vpr</fullName>
        <ecNumber evidence="13">3.4.21.-</ecNumber>
    </submittedName>
</protein>
<dbReference type="Pfam" id="PF00082">
    <property type="entry name" value="Peptidase_S8"/>
    <property type="match status" value="1"/>
</dbReference>
<dbReference type="InterPro" id="IPR034213">
    <property type="entry name" value="S8_Vpr-like"/>
</dbReference>
<keyword evidence="6 8" id="KW-0378">Hydrolase</keyword>
<keyword evidence="14" id="KW-1185">Reference proteome</keyword>
<dbReference type="PROSITE" id="PS00138">
    <property type="entry name" value="SUBTILASE_SER"/>
    <property type="match status" value="1"/>
</dbReference>
<evidence type="ECO:0000256" key="8">
    <source>
        <dbReference type="PROSITE-ProRule" id="PRU01240"/>
    </source>
</evidence>
<feature type="domain" description="PA" evidence="12">
    <location>
        <begin position="345"/>
        <end position="412"/>
    </location>
</feature>
<keyword evidence="5" id="KW-0732">Signal</keyword>
<dbReference type="InterPro" id="IPR000209">
    <property type="entry name" value="Peptidase_S8/S53_dom"/>
</dbReference>
<dbReference type="GO" id="GO:0008233">
    <property type="term" value="F:peptidase activity"/>
    <property type="evidence" value="ECO:0007669"/>
    <property type="project" value="UniProtKB-KW"/>
</dbReference>
<dbReference type="PRINTS" id="PR00723">
    <property type="entry name" value="SUBTILISIN"/>
</dbReference>
<dbReference type="Proteomes" id="UP001225646">
    <property type="component" value="Unassembled WGS sequence"/>
</dbReference>
<dbReference type="InterPro" id="IPR015500">
    <property type="entry name" value="Peptidase_S8_subtilisin-rel"/>
</dbReference>
<dbReference type="PANTHER" id="PTHR43806:SF65">
    <property type="entry name" value="SERINE PROTEASE APRX"/>
    <property type="match status" value="1"/>
</dbReference>
<feature type="domain" description="Peptidase S8/S53" evidence="11">
    <location>
        <begin position="137"/>
        <end position="526"/>
    </location>
</feature>
<dbReference type="InterPro" id="IPR023828">
    <property type="entry name" value="Peptidase_S8_Ser-AS"/>
</dbReference>
<evidence type="ECO:0000313" key="14">
    <source>
        <dbReference type="Proteomes" id="UP001225646"/>
    </source>
</evidence>
<keyword evidence="3" id="KW-0964">Secreted</keyword>
<evidence type="ECO:0000313" key="13">
    <source>
        <dbReference type="EMBL" id="MDQ0162614.1"/>
    </source>
</evidence>
<evidence type="ECO:0000256" key="6">
    <source>
        <dbReference type="ARBA" id="ARBA00022801"/>
    </source>
</evidence>
<feature type="active site" description="Charge relay system" evidence="8">
    <location>
        <position position="185"/>
    </location>
</feature>
<dbReference type="InterPro" id="IPR003137">
    <property type="entry name" value="PA_domain"/>
</dbReference>
<dbReference type="SUPFAM" id="SSF52025">
    <property type="entry name" value="PA domain"/>
    <property type="match status" value="1"/>
</dbReference>
<dbReference type="Pfam" id="PF02225">
    <property type="entry name" value="PA"/>
    <property type="match status" value="1"/>
</dbReference>
<dbReference type="SUPFAM" id="SSF52743">
    <property type="entry name" value="Subtilisin-like"/>
    <property type="match status" value="1"/>
</dbReference>
<dbReference type="InterPro" id="IPR023827">
    <property type="entry name" value="Peptidase_S8_Asp-AS"/>
</dbReference>
<accession>A0ABT9VNR0</accession>
<feature type="transmembrane region" description="Helical" evidence="10">
    <location>
        <begin position="7"/>
        <end position="29"/>
    </location>
</feature>
<evidence type="ECO:0000256" key="5">
    <source>
        <dbReference type="ARBA" id="ARBA00022729"/>
    </source>
</evidence>
<dbReference type="GO" id="GO:0006508">
    <property type="term" value="P:proteolysis"/>
    <property type="evidence" value="ECO:0007669"/>
    <property type="project" value="UniProtKB-KW"/>
</dbReference>
<dbReference type="CDD" id="cd02133">
    <property type="entry name" value="PA_C5a_like"/>
    <property type="match status" value="1"/>
</dbReference>
<dbReference type="PANTHER" id="PTHR43806">
    <property type="entry name" value="PEPTIDASE S8"/>
    <property type="match status" value="1"/>
</dbReference>
<dbReference type="EC" id="3.4.21.-" evidence="13"/>
<dbReference type="PROSITE" id="PS00137">
    <property type="entry name" value="SUBTILASE_HIS"/>
    <property type="match status" value="1"/>
</dbReference>
<evidence type="ECO:0000256" key="9">
    <source>
        <dbReference type="RuleBase" id="RU003355"/>
    </source>
</evidence>
<keyword evidence="7 8" id="KW-0720">Serine protease</keyword>
<sequence>MGHSLKCSFIILIIMLMLPVYSPLAAVMYPDRPMLPNDQLQKETMIIVVDERSFSKAKRMLKERYPDIEIRQQYQTAFYGFSVEGRKRDLQSLLNEPFILHASPVSTYEPNIEESVPFIGGERIRGYFNEKGERLTGKGIKIAVIDTGIDYHHPDLRRNYKGGYDFVDGDRHPMEATEKNGATIHGTHVAGIIAANGKLTGMSPDASIIVYRALGPNGYGTSEQVISAIEQAIIDQVDIINLSLGNRVNSPDWPTSLALNQAVKKGIIAVVSSGNSGPKTWTVGSPGTASKAISVGASTPPIEVPYVTLSGYHKQIPILPMHGSAKWDLEGTENIVYAKLGEDVDFPKNVRGKIVLVKRGKLSFTEKALNAEKKGAKALLIYNNVSGNFAGQLEREVHIPVASISKKDGEWLRKHIDNKAWLKTVYQKEEDTLAEFSSRGPVTTTWEIKPDVVAPGVEIDSTIPNGYLALNGTSMAAPHVAGACALIKQAHPDWNPVQVKAALMNTAKPITRRDGKPLRSYEQGAGRIDVVKAIQTNVLIYPSSITFGQIYSTEPRMQKQVRLTLDNQSENERKFTFLQPEHRNGIQWKLPKTVQVPPKQKRNVVISVDMTPSLFKNGIYDGYVHVQSGEQTIRIPYLFVVNEPDYPRLMGFEFGLADAENTFHYELYLPGGAEEFGIALYDPDTLRFISFLDWQRNVPRGLREKNVNIKTLNVPKGIYKAVIFAKKGKKEDKIETELSLNPEILKNE</sequence>
<name>A0ABT9VNR0_9BACI</name>
<dbReference type="EMBL" id="JAUSTR010000005">
    <property type="protein sequence ID" value="MDQ0162614.1"/>
    <property type="molecule type" value="Genomic_DNA"/>
</dbReference>
<gene>
    <name evidence="13" type="ORF">J2S06_001691</name>
</gene>
<evidence type="ECO:0000256" key="1">
    <source>
        <dbReference type="ARBA" id="ARBA00011073"/>
    </source>
</evidence>
<evidence type="ECO:0000256" key="3">
    <source>
        <dbReference type="ARBA" id="ARBA00022525"/>
    </source>
</evidence>
<comment type="caution">
    <text evidence="13">The sequence shown here is derived from an EMBL/GenBank/DDBJ whole genome shotgun (WGS) entry which is preliminary data.</text>
</comment>
<dbReference type="InterPro" id="IPR050131">
    <property type="entry name" value="Peptidase_S8_subtilisin-like"/>
</dbReference>
<evidence type="ECO:0000259" key="11">
    <source>
        <dbReference type="Pfam" id="PF00082"/>
    </source>
</evidence>
<dbReference type="InterPro" id="IPR046450">
    <property type="entry name" value="PA_dom_sf"/>
</dbReference>
<feature type="active site" description="Charge relay system" evidence="8">
    <location>
        <position position="146"/>
    </location>
</feature>
<dbReference type="PROSITE" id="PS00136">
    <property type="entry name" value="SUBTILASE_ASP"/>
    <property type="match status" value="1"/>
</dbReference>
<evidence type="ECO:0000256" key="4">
    <source>
        <dbReference type="ARBA" id="ARBA00022670"/>
    </source>
</evidence>